<dbReference type="Pfam" id="PF03098">
    <property type="entry name" value="An_peroxidase"/>
    <property type="match status" value="1"/>
</dbReference>
<evidence type="ECO:0000256" key="1">
    <source>
        <dbReference type="ARBA" id="ARBA00004613"/>
    </source>
</evidence>
<dbReference type="InterPro" id="IPR037120">
    <property type="entry name" value="Haem_peroxidase_sf_animal"/>
</dbReference>
<organism evidence="5 6">
    <name type="scientific">Ancylostoma duodenale</name>
    <dbReference type="NCBI Taxonomy" id="51022"/>
    <lineage>
        <taxon>Eukaryota</taxon>
        <taxon>Metazoa</taxon>
        <taxon>Ecdysozoa</taxon>
        <taxon>Nematoda</taxon>
        <taxon>Chromadorea</taxon>
        <taxon>Rhabditida</taxon>
        <taxon>Rhabditina</taxon>
        <taxon>Rhabditomorpha</taxon>
        <taxon>Strongyloidea</taxon>
        <taxon>Ancylostomatidae</taxon>
        <taxon>Ancylostomatinae</taxon>
        <taxon>Ancylostoma</taxon>
    </lineage>
</organism>
<keyword evidence="3" id="KW-0575">Peroxidase</keyword>
<gene>
    <name evidence="5" type="ORF">ANCDUO_24174</name>
</gene>
<dbReference type="Proteomes" id="UP000054047">
    <property type="component" value="Unassembled WGS sequence"/>
</dbReference>
<dbReference type="InterPro" id="IPR010255">
    <property type="entry name" value="Haem_peroxidase_sf"/>
</dbReference>
<evidence type="ECO:0000256" key="2">
    <source>
        <dbReference type="ARBA" id="ARBA00022525"/>
    </source>
</evidence>
<keyword evidence="3" id="KW-0560">Oxidoreductase</keyword>
<dbReference type="GO" id="GO:0005576">
    <property type="term" value="C:extracellular region"/>
    <property type="evidence" value="ECO:0007669"/>
    <property type="project" value="UniProtKB-SubCell"/>
</dbReference>
<feature type="non-terminal residue" evidence="5">
    <location>
        <position position="112"/>
    </location>
</feature>
<dbReference type="PANTHER" id="PTHR11475">
    <property type="entry name" value="OXIDASE/PEROXIDASE"/>
    <property type="match status" value="1"/>
</dbReference>
<dbReference type="OrthoDB" id="823504at2759"/>
<dbReference type="GO" id="GO:0004601">
    <property type="term" value="F:peroxidase activity"/>
    <property type="evidence" value="ECO:0007669"/>
    <property type="project" value="UniProtKB-KW"/>
</dbReference>
<dbReference type="InterPro" id="IPR019791">
    <property type="entry name" value="Haem_peroxidase_animal"/>
</dbReference>
<evidence type="ECO:0000256" key="4">
    <source>
        <dbReference type="ARBA" id="ARBA00023180"/>
    </source>
</evidence>
<name>A0A0C2FB50_9BILA</name>
<dbReference type="EMBL" id="KN771230">
    <property type="protein sequence ID" value="KIH45780.1"/>
    <property type="molecule type" value="Genomic_DNA"/>
</dbReference>
<dbReference type="PANTHER" id="PTHR11475:SF4">
    <property type="entry name" value="CHORION PEROXIDASE"/>
    <property type="match status" value="1"/>
</dbReference>
<dbReference type="Gene3D" id="1.10.640.10">
    <property type="entry name" value="Haem peroxidase domain superfamily, animal type"/>
    <property type="match status" value="1"/>
</dbReference>
<protein>
    <submittedName>
        <fullName evidence="5">Uncharacterized protein</fullName>
    </submittedName>
</protein>
<keyword evidence="2" id="KW-0964">Secreted</keyword>
<dbReference type="PROSITE" id="PS50292">
    <property type="entry name" value="PEROXIDASE_3"/>
    <property type="match status" value="1"/>
</dbReference>
<evidence type="ECO:0000256" key="3">
    <source>
        <dbReference type="ARBA" id="ARBA00022559"/>
    </source>
</evidence>
<proteinExistence type="predicted"/>
<dbReference type="GO" id="GO:0020037">
    <property type="term" value="F:heme binding"/>
    <property type="evidence" value="ECO:0007669"/>
    <property type="project" value="InterPro"/>
</dbReference>
<dbReference type="AlphaFoldDB" id="A0A0C2FB50"/>
<keyword evidence="4" id="KW-0325">Glycoprotein</keyword>
<accession>A0A0C2FB50</accession>
<dbReference type="GO" id="GO:0006979">
    <property type="term" value="P:response to oxidative stress"/>
    <property type="evidence" value="ECO:0007669"/>
    <property type="project" value="InterPro"/>
</dbReference>
<reference evidence="5 6" key="1">
    <citation type="submission" date="2013-12" db="EMBL/GenBank/DDBJ databases">
        <title>Draft genome of the parsitic nematode Ancylostoma duodenale.</title>
        <authorList>
            <person name="Mitreva M."/>
        </authorList>
    </citation>
    <scope>NUCLEOTIDE SEQUENCE [LARGE SCALE GENOMIC DNA]</scope>
    <source>
        <strain evidence="5 6">Zhejiang</strain>
    </source>
</reference>
<sequence>MADQYGPTNNGLSLGLRERELRFGVAPNQVSSSIGNCPIPTLEICPPTYYRSYSGLCNNVAQPEWGTSHTALSRMLKPAYADGVSTPREAVSGGTLPPVRGLSLTLFSPISN</sequence>
<evidence type="ECO:0000313" key="6">
    <source>
        <dbReference type="Proteomes" id="UP000054047"/>
    </source>
</evidence>
<dbReference type="SUPFAM" id="SSF48113">
    <property type="entry name" value="Heme-dependent peroxidases"/>
    <property type="match status" value="1"/>
</dbReference>
<evidence type="ECO:0000313" key="5">
    <source>
        <dbReference type="EMBL" id="KIH45780.1"/>
    </source>
</evidence>
<comment type="subcellular location">
    <subcellularLocation>
        <location evidence="1">Secreted</location>
    </subcellularLocation>
</comment>
<keyword evidence="6" id="KW-1185">Reference proteome</keyword>